<feature type="compositionally biased region" description="Polar residues" evidence="1">
    <location>
        <begin position="101"/>
        <end position="120"/>
    </location>
</feature>
<dbReference type="OrthoDB" id="2118965at2759"/>
<dbReference type="PANTHER" id="PTHR38703:SF1">
    <property type="entry name" value="ALLERGEN"/>
    <property type="match status" value="1"/>
</dbReference>
<keyword evidence="3" id="KW-1185">Reference proteome</keyword>
<dbReference type="InParanoid" id="A0A409Y8Z5"/>
<evidence type="ECO:0000313" key="2">
    <source>
        <dbReference type="EMBL" id="PPQ99582.1"/>
    </source>
</evidence>
<dbReference type="PANTHER" id="PTHR38703">
    <property type="entry name" value="CHROMOSOME 8, WHOLE GENOME SHOTGUN SEQUENCE"/>
    <property type="match status" value="1"/>
</dbReference>
<evidence type="ECO:0000256" key="1">
    <source>
        <dbReference type="SAM" id="MobiDB-lite"/>
    </source>
</evidence>
<protein>
    <recommendedName>
        <fullName evidence="4">Allergen</fullName>
    </recommendedName>
</protein>
<feature type="compositionally biased region" description="Polar residues" evidence="1">
    <location>
        <begin position="198"/>
        <end position="214"/>
    </location>
</feature>
<dbReference type="AlphaFoldDB" id="A0A409Y8Z5"/>
<name>A0A409Y8Z5_9AGAR</name>
<proteinExistence type="predicted"/>
<sequence>MKHMLSNDAPEDNADIDRSYSTTQSDIGDRGISDSNTTGRGQRLPPGRGVGTSGRSADPAVNATDNITSNVPGHYQETSAVPPDPPKTGSFFRKTSKADRQSSLSKQPSHHQTAAQAETSQRAHEASERMVQHDAERAKTVGVSGYGTDAAAAAGGDLGGTHQYAGQSQSGRFDSYVWSPPERETYIDQEHSDRIRSTSDPSNQPLRTSTLQTEGHSHATAIREAHTTGHTKSTGRDVMPSGKAEEDTNQLEPVTHEHIRHLETEEIGRVTEHERHVHHIQHHTQPIIASEELPEQRTEVTQPVTHISETHVNKPEDKSLFEGQVHQHVDTLSHSAKERTIIDKGNTVHETVHHHVHHIIQPVIEKETIDKKRIHTTIPVHEVTHEAPVVHQSQAHAPIPLEHFLQKGGTLEGAVSQDRISEKVLHQGTCTRDVEGVAEDLERDLHIGDRGRRTTTTTTTTTDVDREYSSPEKLAAKRASERASQHTVRTQTVPKN</sequence>
<feature type="compositionally biased region" description="Basic and acidic residues" evidence="1">
    <location>
        <begin position="185"/>
        <end position="197"/>
    </location>
</feature>
<dbReference type="Proteomes" id="UP000284842">
    <property type="component" value="Unassembled WGS sequence"/>
</dbReference>
<feature type="compositionally biased region" description="Basic and acidic residues" evidence="1">
    <location>
        <begin position="463"/>
        <end position="484"/>
    </location>
</feature>
<evidence type="ECO:0008006" key="4">
    <source>
        <dbReference type="Google" id="ProtNLM"/>
    </source>
</evidence>
<feature type="compositionally biased region" description="Polar residues" evidence="1">
    <location>
        <begin position="485"/>
        <end position="496"/>
    </location>
</feature>
<gene>
    <name evidence="2" type="ORF">CVT24_005161</name>
</gene>
<feature type="region of interest" description="Disordered" evidence="1">
    <location>
        <begin position="446"/>
        <end position="496"/>
    </location>
</feature>
<accession>A0A409Y8Z5</accession>
<feature type="compositionally biased region" description="Polar residues" evidence="1">
    <location>
        <begin position="63"/>
        <end position="79"/>
    </location>
</feature>
<comment type="caution">
    <text evidence="2">The sequence shown here is derived from an EMBL/GenBank/DDBJ whole genome shotgun (WGS) entry which is preliminary data.</text>
</comment>
<organism evidence="2 3">
    <name type="scientific">Panaeolus cyanescens</name>
    <dbReference type="NCBI Taxonomy" id="181874"/>
    <lineage>
        <taxon>Eukaryota</taxon>
        <taxon>Fungi</taxon>
        <taxon>Dikarya</taxon>
        <taxon>Basidiomycota</taxon>
        <taxon>Agaricomycotina</taxon>
        <taxon>Agaricomycetes</taxon>
        <taxon>Agaricomycetidae</taxon>
        <taxon>Agaricales</taxon>
        <taxon>Agaricineae</taxon>
        <taxon>Galeropsidaceae</taxon>
        <taxon>Panaeolus</taxon>
    </lineage>
</organism>
<feature type="region of interest" description="Disordered" evidence="1">
    <location>
        <begin position="1"/>
        <end position="137"/>
    </location>
</feature>
<evidence type="ECO:0000313" key="3">
    <source>
        <dbReference type="Proteomes" id="UP000284842"/>
    </source>
</evidence>
<reference evidence="2 3" key="1">
    <citation type="journal article" date="2018" name="Evol. Lett.">
        <title>Horizontal gene cluster transfer increased hallucinogenic mushroom diversity.</title>
        <authorList>
            <person name="Reynolds H.T."/>
            <person name="Vijayakumar V."/>
            <person name="Gluck-Thaler E."/>
            <person name="Korotkin H.B."/>
            <person name="Matheny P.B."/>
            <person name="Slot J.C."/>
        </authorList>
    </citation>
    <scope>NUCLEOTIDE SEQUENCE [LARGE SCALE GENOMIC DNA]</scope>
    <source>
        <strain evidence="2 3">2629</strain>
    </source>
</reference>
<feature type="compositionally biased region" description="Basic and acidic residues" evidence="1">
    <location>
        <begin position="215"/>
        <end position="227"/>
    </location>
</feature>
<feature type="region of interest" description="Disordered" evidence="1">
    <location>
        <begin position="185"/>
        <end position="250"/>
    </location>
</feature>
<dbReference type="EMBL" id="NHTK01001353">
    <property type="protein sequence ID" value="PPQ99582.1"/>
    <property type="molecule type" value="Genomic_DNA"/>
</dbReference>
<feature type="compositionally biased region" description="Basic and acidic residues" evidence="1">
    <location>
        <begin position="121"/>
        <end position="137"/>
    </location>
</feature>